<proteinExistence type="predicted"/>
<dbReference type="EMBL" id="KN839854">
    <property type="protein sequence ID" value="KIJ62608.1"/>
    <property type="molecule type" value="Genomic_DNA"/>
</dbReference>
<reference evidence="5 6" key="1">
    <citation type="submission" date="2014-04" db="EMBL/GenBank/DDBJ databases">
        <title>Evolutionary Origins and Diversification of the Mycorrhizal Mutualists.</title>
        <authorList>
            <consortium name="DOE Joint Genome Institute"/>
            <consortium name="Mycorrhizal Genomics Consortium"/>
            <person name="Kohler A."/>
            <person name="Kuo A."/>
            <person name="Nagy L.G."/>
            <person name="Floudas D."/>
            <person name="Copeland A."/>
            <person name="Barry K.W."/>
            <person name="Cichocki N."/>
            <person name="Veneault-Fourrey C."/>
            <person name="LaButti K."/>
            <person name="Lindquist E.A."/>
            <person name="Lipzen A."/>
            <person name="Lundell T."/>
            <person name="Morin E."/>
            <person name="Murat C."/>
            <person name="Riley R."/>
            <person name="Ohm R."/>
            <person name="Sun H."/>
            <person name="Tunlid A."/>
            <person name="Henrissat B."/>
            <person name="Grigoriev I.V."/>
            <person name="Hibbett D.S."/>
            <person name="Martin F."/>
        </authorList>
    </citation>
    <scope>NUCLEOTIDE SEQUENCE [LARGE SCALE GENOMIC DNA]</scope>
    <source>
        <strain evidence="5 6">MD-312</strain>
    </source>
</reference>
<evidence type="ECO:0000313" key="5">
    <source>
        <dbReference type="EMBL" id="KIJ62608.1"/>
    </source>
</evidence>
<protein>
    <recommendedName>
        <fullName evidence="7">WD40 repeat-like protein</fullName>
    </recommendedName>
</protein>
<keyword evidence="2" id="KW-0677">Repeat</keyword>
<dbReference type="AlphaFoldDB" id="A0A0C9W6P7"/>
<feature type="region of interest" description="Disordered" evidence="4">
    <location>
        <begin position="21"/>
        <end position="71"/>
    </location>
</feature>
<dbReference type="HOGENOM" id="CLU_049928_0_0_1"/>
<dbReference type="Pfam" id="PF23761">
    <property type="entry name" value="Beta-prop_DCAF4"/>
    <property type="match status" value="1"/>
</dbReference>
<feature type="compositionally biased region" description="Low complexity" evidence="4">
    <location>
        <begin position="29"/>
        <end position="44"/>
    </location>
</feature>
<dbReference type="Proteomes" id="UP000053820">
    <property type="component" value="Unassembled WGS sequence"/>
</dbReference>
<dbReference type="Gene3D" id="2.130.10.10">
    <property type="entry name" value="YVTN repeat-like/Quinoprotein amine dehydrogenase"/>
    <property type="match status" value="1"/>
</dbReference>
<dbReference type="InterPro" id="IPR036322">
    <property type="entry name" value="WD40_repeat_dom_sf"/>
</dbReference>
<feature type="repeat" description="WD" evidence="3">
    <location>
        <begin position="242"/>
        <end position="265"/>
    </location>
</feature>
<dbReference type="PROSITE" id="PS50082">
    <property type="entry name" value="WD_REPEATS_2"/>
    <property type="match status" value="1"/>
</dbReference>
<evidence type="ECO:0000313" key="6">
    <source>
        <dbReference type="Proteomes" id="UP000053820"/>
    </source>
</evidence>
<dbReference type="InterPro" id="IPR001680">
    <property type="entry name" value="WD40_rpt"/>
</dbReference>
<evidence type="ECO:0000256" key="4">
    <source>
        <dbReference type="SAM" id="MobiDB-lite"/>
    </source>
</evidence>
<accession>A0A0C9W6P7</accession>
<organism evidence="5 6">
    <name type="scientific">Hydnomerulius pinastri MD-312</name>
    <dbReference type="NCBI Taxonomy" id="994086"/>
    <lineage>
        <taxon>Eukaryota</taxon>
        <taxon>Fungi</taxon>
        <taxon>Dikarya</taxon>
        <taxon>Basidiomycota</taxon>
        <taxon>Agaricomycotina</taxon>
        <taxon>Agaricomycetes</taxon>
        <taxon>Agaricomycetidae</taxon>
        <taxon>Boletales</taxon>
        <taxon>Boletales incertae sedis</taxon>
        <taxon>Leucogyrophana</taxon>
    </lineage>
</organism>
<keyword evidence="6" id="KW-1185">Reference proteome</keyword>
<dbReference type="InterPro" id="IPR015943">
    <property type="entry name" value="WD40/YVTN_repeat-like_dom_sf"/>
</dbReference>
<keyword evidence="1 3" id="KW-0853">WD repeat</keyword>
<dbReference type="PANTHER" id="PTHR44472">
    <property type="entry name" value="DDB1- AND CUL4-ASSOCIATED FACTOR 4-RELATED"/>
    <property type="match status" value="1"/>
</dbReference>
<name>A0A0C9W6P7_9AGAM</name>
<evidence type="ECO:0000256" key="3">
    <source>
        <dbReference type="PROSITE-ProRule" id="PRU00221"/>
    </source>
</evidence>
<evidence type="ECO:0000256" key="1">
    <source>
        <dbReference type="ARBA" id="ARBA00022574"/>
    </source>
</evidence>
<sequence>MPRDLPGMYWDEQRQRYFPLASRPANFRSSAAPMPAPAKPASEPQQNMQVPPDALSGSHSMKRRPRSAPHHVLAELRSVSRTAQKDRLIHIRVMRIDSRVLYDVWTADLQGSRLVLGANKQAVVIDDIADRAAIHYLPTHSDVFALAQDDSILYTGLRNGNVLRFDTRVKRSKGDVLLDGLFTQRSSSITNLKLLRDSQLLVSNVDGSISTFDLRYPTSRTPLMTFTGNDNSYTIKAPIVTDPSEDILFAAGQDRRIRLWSLRTGGPPLVPELPDLTHQTAFQHQFEHPVRAMQVTEERDGMCLWAASGTELYKYSLGQRTGWNI</sequence>
<evidence type="ECO:0008006" key="7">
    <source>
        <dbReference type="Google" id="ProtNLM"/>
    </source>
</evidence>
<evidence type="ECO:0000256" key="2">
    <source>
        <dbReference type="ARBA" id="ARBA00022737"/>
    </source>
</evidence>
<gene>
    <name evidence="5" type="ORF">HYDPIDRAFT_30208</name>
</gene>
<dbReference type="PANTHER" id="PTHR44472:SF1">
    <property type="entry name" value="DDB1 AND CUL4 ASSOCIATED FACTOR 4"/>
    <property type="match status" value="1"/>
</dbReference>
<dbReference type="SUPFAM" id="SSF50978">
    <property type="entry name" value="WD40 repeat-like"/>
    <property type="match status" value="1"/>
</dbReference>
<feature type="compositionally biased region" description="Basic residues" evidence="4">
    <location>
        <begin position="60"/>
        <end position="69"/>
    </location>
</feature>
<dbReference type="InterPro" id="IPR052254">
    <property type="entry name" value="CUL4-DDB1_E3_ligase_receptor"/>
</dbReference>
<dbReference type="OrthoDB" id="128867at2759"/>